<feature type="signal peptide" evidence="1">
    <location>
        <begin position="1"/>
        <end position="21"/>
    </location>
</feature>
<evidence type="ECO:0008006" key="4">
    <source>
        <dbReference type="Google" id="ProtNLM"/>
    </source>
</evidence>
<dbReference type="Gene3D" id="3.40.30.10">
    <property type="entry name" value="Glutaredoxin"/>
    <property type="match status" value="1"/>
</dbReference>
<evidence type="ECO:0000313" key="3">
    <source>
        <dbReference type="Proteomes" id="UP000241346"/>
    </source>
</evidence>
<dbReference type="OrthoDB" id="6397986at2"/>
<dbReference type="SUPFAM" id="SSF52833">
    <property type="entry name" value="Thioredoxin-like"/>
    <property type="match status" value="1"/>
</dbReference>
<dbReference type="PANTHER" id="PTHR35891">
    <property type="entry name" value="THIOL:DISULFIDE INTERCHANGE PROTEIN DSBA"/>
    <property type="match status" value="1"/>
</dbReference>
<evidence type="ECO:0000313" key="2">
    <source>
        <dbReference type="EMBL" id="PSW08518.1"/>
    </source>
</evidence>
<sequence>MKTNSLITMVFWMLLAAQVNAATKPIEGIHYETVDTTGDIKLAPVTEIFALGCHACHSLEQIFARLAKRIEQPIDKVHVVYNRPTEMQASLYYTGRLMVTPDKLDAFTADLFDAMQSGGSAEVRLNEAMKTIKRYSKGDDAKTAKRNVKAIKAEVDRAKHISTAYEVNAVPSLVINSKYVVLFQAHKSEEDIASTVIALLDK</sequence>
<proteinExistence type="predicted"/>
<dbReference type="EMBL" id="PYMB01000020">
    <property type="protein sequence ID" value="PSW08518.1"/>
    <property type="molecule type" value="Genomic_DNA"/>
</dbReference>
<gene>
    <name evidence="2" type="ORF">C9J01_23110</name>
</gene>
<evidence type="ECO:0000256" key="1">
    <source>
        <dbReference type="SAM" id="SignalP"/>
    </source>
</evidence>
<dbReference type="RefSeq" id="WP_107300492.1">
    <property type="nucleotide sequence ID" value="NZ_PYMB01000020.1"/>
</dbReference>
<name>A0A2T3N6V0_9GAMM</name>
<dbReference type="InterPro" id="IPR036249">
    <property type="entry name" value="Thioredoxin-like_sf"/>
</dbReference>
<dbReference type="AlphaFoldDB" id="A0A2T3N6V0"/>
<reference evidence="2 3" key="1">
    <citation type="submission" date="2018-03" db="EMBL/GenBank/DDBJ databases">
        <title>Whole genome sequencing of Histamine producing bacteria.</title>
        <authorList>
            <person name="Butler K."/>
        </authorList>
    </citation>
    <scope>NUCLEOTIDE SEQUENCE [LARGE SCALE GENOMIC DNA]</scope>
    <source>
        <strain evidence="2 3">DSM 19138</strain>
    </source>
</reference>
<accession>A0A2T3N6V0</accession>
<protein>
    <recommendedName>
        <fullName evidence="4">Thiol:disulfide interchange protein</fullName>
    </recommendedName>
</protein>
<comment type="caution">
    <text evidence="2">The sequence shown here is derived from an EMBL/GenBank/DDBJ whole genome shotgun (WGS) entry which is preliminary data.</text>
</comment>
<feature type="chain" id="PRO_5015759904" description="Thiol:disulfide interchange protein" evidence="1">
    <location>
        <begin position="22"/>
        <end position="202"/>
    </location>
</feature>
<dbReference type="PANTHER" id="PTHR35891:SF3">
    <property type="entry name" value="THIOL:DISULFIDE INTERCHANGE PROTEIN DSBL"/>
    <property type="match status" value="1"/>
</dbReference>
<dbReference type="InterPro" id="IPR050824">
    <property type="entry name" value="Thiol_disulfide_DsbA"/>
</dbReference>
<organism evidence="2 3">
    <name type="scientific">Photobacterium rosenbergii</name>
    <dbReference type="NCBI Taxonomy" id="294936"/>
    <lineage>
        <taxon>Bacteria</taxon>
        <taxon>Pseudomonadati</taxon>
        <taxon>Pseudomonadota</taxon>
        <taxon>Gammaproteobacteria</taxon>
        <taxon>Vibrionales</taxon>
        <taxon>Vibrionaceae</taxon>
        <taxon>Photobacterium</taxon>
    </lineage>
</organism>
<keyword evidence="1" id="KW-0732">Signal</keyword>
<dbReference type="Proteomes" id="UP000241346">
    <property type="component" value="Unassembled WGS sequence"/>
</dbReference>